<dbReference type="PROSITE" id="PS51257">
    <property type="entry name" value="PROKAR_LIPOPROTEIN"/>
    <property type="match status" value="1"/>
</dbReference>
<evidence type="ECO:0000313" key="2">
    <source>
        <dbReference type="Proteomes" id="UP000748531"/>
    </source>
</evidence>
<organism evidence="1 2">
    <name type="scientific">Paragonimus heterotremus</name>
    <dbReference type="NCBI Taxonomy" id="100268"/>
    <lineage>
        <taxon>Eukaryota</taxon>
        <taxon>Metazoa</taxon>
        <taxon>Spiralia</taxon>
        <taxon>Lophotrochozoa</taxon>
        <taxon>Platyhelminthes</taxon>
        <taxon>Trematoda</taxon>
        <taxon>Digenea</taxon>
        <taxon>Plagiorchiida</taxon>
        <taxon>Troglotremata</taxon>
        <taxon>Troglotrematidae</taxon>
        <taxon>Paragonimus</taxon>
    </lineage>
</organism>
<accession>A0A8J4WDK3</accession>
<dbReference type="Proteomes" id="UP000748531">
    <property type="component" value="Unassembled WGS sequence"/>
</dbReference>
<keyword evidence="2" id="KW-1185">Reference proteome</keyword>
<protein>
    <submittedName>
        <fullName evidence="1">Uncharacterized protein</fullName>
    </submittedName>
</protein>
<proteinExistence type="predicted"/>
<comment type="caution">
    <text evidence="1">The sequence shown here is derived from an EMBL/GenBank/DDBJ whole genome shotgun (WGS) entry which is preliminary data.</text>
</comment>
<gene>
    <name evidence="1" type="ORF">PHET_11054</name>
</gene>
<sequence length="74" mass="8901">MYKLQELILLFSTSFYFIIACTEGYRIHRCYTSEGKQWPCMDDILLISHTPKIRARAVFYQTKKQKEIAHRLKE</sequence>
<name>A0A8J4WDK3_9TREM</name>
<dbReference type="AlphaFoldDB" id="A0A8J4WDK3"/>
<evidence type="ECO:0000313" key="1">
    <source>
        <dbReference type="EMBL" id="KAF5395889.1"/>
    </source>
</evidence>
<dbReference type="EMBL" id="LUCH01009959">
    <property type="protein sequence ID" value="KAF5395889.1"/>
    <property type="molecule type" value="Genomic_DNA"/>
</dbReference>
<reference evidence="1" key="1">
    <citation type="submission" date="2019-05" db="EMBL/GenBank/DDBJ databases">
        <title>Annotation for the trematode Paragonimus heterotremus.</title>
        <authorList>
            <person name="Choi Y.-J."/>
        </authorList>
    </citation>
    <scope>NUCLEOTIDE SEQUENCE</scope>
    <source>
        <strain evidence="1">LC</strain>
    </source>
</reference>